<dbReference type="Gene3D" id="3.60.21.10">
    <property type="match status" value="1"/>
</dbReference>
<gene>
    <name evidence="1" type="ORF">UFOVP53_150</name>
</gene>
<name>A0A6J5KWR1_9CAUD</name>
<reference evidence="1" key="1">
    <citation type="submission" date="2020-04" db="EMBL/GenBank/DDBJ databases">
        <authorList>
            <person name="Chiriac C."/>
            <person name="Salcher M."/>
            <person name="Ghai R."/>
            <person name="Kavagutti S V."/>
        </authorList>
    </citation>
    <scope>NUCLEOTIDE SEQUENCE</scope>
</reference>
<dbReference type="EMBL" id="LR796189">
    <property type="protein sequence ID" value="CAB4125486.1"/>
    <property type="molecule type" value="Genomic_DNA"/>
</dbReference>
<dbReference type="SUPFAM" id="SSF56300">
    <property type="entry name" value="Metallo-dependent phosphatases"/>
    <property type="match status" value="1"/>
</dbReference>
<protein>
    <submittedName>
        <fullName evidence="1">COG4186 Predicted phosphoesterase or phosphohydrolase</fullName>
    </submittedName>
</protein>
<evidence type="ECO:0000313" key="1">
    <source>
        <dbReference type="EMBL" id="CAB4125486.1"/>
    </source>
</evidence>
<keyword evidence="1" id="KW-0378">Hydrolase</keyword>
<organism evidence="1">
    <name type="scientific">uncultured Caudovirales phage</name>
    <dbReference type="NCBI Taxonomy" id="2100421"/>
    <lineage>
        <taxon>Viruses</taxon>
        <taxon>Duplodnaviria</taxon>
        <taxon>Heunggongvirae</taxon>
        <taxon>Uroviricota</taxon>
        <taxon>Caudoviricetes</taxon>
        <taxon>Peduoviridae</taxon>
        <taxon>Maltschvirus</taxon>
        <taxon>Maltschvirus maltsch</taxon>
    </lineage>
</organism>
<dbReference type="GO" id="GO:0016787">
    <property type="term" value="F:hydrolase activity"/>
    <property type="evidence" value="ECO:0007669"/>
    <property type="project" value="UniProtKB-KW"/>
</dbReference>
<accession>A0A6J5KWR1</accession>
<dbReference type="InterPro" id="IPR029052">
    <property type="entry name" value="Metallo-depent_PP-like"/>
</dbReference>
<sequence>MSNGRKPTFFWADLHIGHFNSIKLDNRPFQDLTQMHAAFIKNYNAQVPENGICYFIGDIATHGSELTKEVISQMRGTKVLILGNHDKNPNACYAMGFDVVLNNATIYIQGERVTMSHCPLPGIFREDVSDMHGGVIGDNWHGESKHHAFKVPNEGQFHLHGHIHSPNGGKSEKIVGRQFDVGVVNNKYRPVPISVIEAWIDKTKNEENLNE</sequence>
<proteinExistence type="predicted"/>